<gene>
    <name evidence="3" type="ORF">GLAREA_07973</name>
</gene>
<dbReference type="SUPFAM" id="SSF55486">
    <property type="entry name" value="Metalloproteases ('zincins'), catalytic domain"/>
    <property type="match status" value="1"/>
</dbReference>
<dbReference type="AlphaFoldDB" id="S3DBT5"/>
<dbReference type="InterPro" id="IPR024079">
    <property type="entry name" value="MetalloPept_cat_dom_sf"/>
</dbReference>
<feature type="region of interest" description="Disordered" evidence="1">
    <location>
        <begin position="322"/>
        <end position="341"/>
    </location>
</feature>
<sequence>MLFLPLLVWYISLVLGIAQSSSYKSAIKQRQAPDEPQQLPGEQRLNDADQAWLDNIKAEVDLFPHAVEGDDTLTVDPLQGPPFRRMEGVFPQTLISGECTAEQESIIKRAWDDAKLFTEAQNGKWKKDYDYDKTHKFWLGDDWNATTHPEAGVRERAVIVNRKIKLVGRLFKEAHLHHNQWFLWRCNNARRLNWECSDVRNAGTWAEQSERTQNIMEMTTFCESFFKLETIGGQVAQHKDDADKLAKIGYFEQSTAKTLLHEVWHYNILGWPPIADLAYGMYNCRKLAIVNGTKRAFINSDSYTFDAINIYLDNLIDYHDDDPKDSDYHPESNSDSDVDMN</sequence>
<dbReference type="HOGENOM" id="CLU_068923_1_0_1"/>
<organism evidence="3 4">
    <name type="scientific">Glarea lozoyensis (strain ATCC 20868 / MF5171)</name>
    <dbReference type="NCBI Taxonomy" id="1116229"/>
    <lineage>
        <taxon>Eukaryota</taxon>
        <taxon>Fungi</taxon>
        <taxon>Dikarya</taxon>
        <taxon>Ascomycota</taxon>
        <taxon>Pezizomycotina</taxon>
        <taxon>Leotiomycetes</taxon>
        <taxon>Helotiales</taxon>
        <taxon>Helotiaceae</taxon>
        <taxon>Glarea</taxon>
    </lineage>
</organism>
<keyword evidence="3" id="KW-0482">Metalloprotease</keyword>
<dbReference type="KEGG" id="glz:GLAREA_07973"/>
<evidence type="ECO:0000256" key="2">
    <source>
        <dbReference type="SAM" id="SignalP"/>
    </source>
</evidence>
<feature type="compositionally biased region" description="Basic and acidic residues" evidence="1">
    <location>
        <begin position="322"/>
        <end position="332"/>
    </location>
</feature>
<dbReference type="GeneID" id="19467024"/>
<feature type="signal peptide" evidence="2">
    <location>
        <begin position="1"/>
        <end position="16"/>
    </location>
</feature>
<reference evidence="3 4" key="1">
    <citation type="journal article" date="2013" name="BMC Genomics">
        <title>Genomics-driven discovery of the pneumocandin biosynthetic gene cluster in the fungus Glarea lozoyensis.</title>
        <authorList>
            <person name="Chen L."/>
            <person name="Yue Q."/>
            <person name="Zhang X."/>
            <person name="Xiang M."/>
            <person name="Wang C."/>
            <person name="Li S."/>
            <person name="Che Y."/>
            <person name="Ortiz-Lopez F.J."/>
            <person name="Bills G.F."/>
            <person name="Liu X."/>
            <person name="An Z."/>
        </authorList>
    </citation>
    <scope>NUCLEOTIDE SEQUENCE [LARGE SCALE GENOMIC DNA]</scope>
    <source>
        <strain evidence="4">ATCC 20868 / MF5171</strain>
    </source>
</reference>
<keyword evidence="2" id="KW-0732">Signal</keyword>
<evidence type="ECO:0000313" key="3">
    <source>
        <dbReference type="EMBL" id="EPE24123.1"/>
    </source>
</evidence>
<keyword evidence="3" id="KW-0645">Protease</keyword>
<name>S3DBT5_GLAL2</name>
<dbReference type="RefSeq" id="XP_008088211.1">
    <property type="nucleotide sequence ID" value="XM_008090020.1"/>
</dbReference>
<dbReference type="Gene3D" id="3.40.390.10">
    <property type="entry name" value="Collagenase (Catalytic Domain)"/>
    <property type="match status" value="1"/>
</dbReference>
<dbReference type="EMBL" id="KE145373">
    <property type="protein sequence ID" value="EPE24123.1"/>
    <property type="molecule type" value="Genomic_DNA"/>
</dbReference>
<keyword evidence="4" id="KW-1185">Reference proteome</keyword>
<accession>S3DBT5</accession>
<proteinExistence type="predicted"/>
<evidence type="ECO:0000256" key="1">
    <source>
        <dbReference type="SAM" id="MobiDB-lite"/>
    </source>
</evidence>
<feature type="chain" id="PRO_5004508209" evidence="2">
    <location>
        <begin position="17"/>
        <end position="341"/>
    </location>
</feature>
<keyword evidence="3" id="KW-0378">Hydrolase</keyword>
<dbReference type="GO" id="GO:0008237">
    <property type="term" value="F:metallopeptidase activity"/>
    <property type="evidence" value="ECO:0007669"/>
    <property type="project" value="UniProtKB-KW"/>
</dbReference>
<evidence type="ECO:0000313" key="4">
    <source>
        <dbReference type="Proteomes" id="UP000016922"/>
    </source>
</evidence>
<dbReference type="Proteomes" id="UP000016922">
    <property type="component" value="Unassembled WGS sequence"/>
</dbReference>
<dbReference type="GO" id="GO:0006508">
    <property type="term" value="P:proteolysis"/>
    <property type="evidence" value="ECO:0007669"/>
    <property type="project" value="UniProtKB-KW"/>
</dbReference>
<protein>
    <submittedName>
        <fullName evidence="3">Metalloproteases (Zincins), catalytic</fullName>
    </submittedName>
</protein>